<comment type="subcellular location">
    <subcellularLocation>
        <location evidence="1">Cell inner membrane</location>
        <topology evidence="1">Single-pass type II membrane protein</topology>
        <orientation evidence="1">Periplasmic side</orientation>
    </subcellularLocation>
</comment>
<dbReference type="HOGENOM" id="CLU_023843_1_1_6"/>
<dbReference type="Gene3D" id="3.10.50.40">
    <property type="match status" value="1"/>
</dbReference>
<keyword evidence="7" id="KW-0143">Chaperone</keyword>
<dbReference type="InterPro" id="IPR027304">
    <property type="entry name" value="Trigger_fact/SurA_dom_sf"/>
</dbReference>
<dbReference type="SUPFAM" id="SSF54534">
    <property type="entry name" value="FKBP-like"/>
    <property type="match status" value="1"/>
</dbReference>
<dbReference type="AlphaFoldDB" id="Q1MXL1"/>
<dbReference type="PANTHER" id="PTHR47529">
    <property type="entry name" value="PEPTIDYL-PROLYL CIS-TRANS ISOMERASE D"/>
    <property type="match status" value="1"/>
</dbReference>
<comment type="similarity">
    <text evidence="8">Belongs to the PpiD chaperone family.</text>
</comment>
<dbReference type="InterPro" id="IPR023058">
    <property type="entry name" value="PPIase_PpiC_CS"/>
</dbReference>
<evidence type="ECO:0000313" key="15">
    <source>
        <dbReference type="Proteomes" id="UP000004263"/>
    </source>
</evidence>
<dbReference type="PROSITE" id="PS01096">
    <property type="entry name" value="PPIC_PPIASE_1"/>
    <property type="match status" value="1"/>
</dbReference>
<dbReference type="InterPro" id="IPR052029">
    <property type="entry name" value="PpiD_chaperone"/>
</dbReference>
<keyword evidence="5 12" id="KW-1133">Transmembrane helix</keyword>
<organism evidence="14 15">
    <name type="scientific">Bermanella marisrubri</name>
    <dbReference type="NCBI Taxonomy" id="207949"/>
    <lineage>
        <taxon>Bacteria</taxon>
        <taxon>Pseudomonadati</taxon>
        <taxon>Pseudomonadota</taxon>
        <taxon>Gammaproteobacteria</taxon>
        <taxon>Oceanospirillales</taxon>
        <taxon>Oceanospirillaceae</taxon>
        <taxon>Bermanella</taxon>
    </lineage>
</organism>
<dbReference type="Gene3D" id="1.10.4030.10">
    <property type="entry name" value="Porin chaperone SurA, peptide-binding domain"/>
    <property type="match status" value="1"/>
</dbReference>
<evidence type="ECO:0000256" key="10">
    <source>
        <dbReference type="ARBA" id="ARBA00042775"/>
    </source>
</evidence>
<evidence type="ECO:0000256" key="5">
    <source>
        <dbReference type="ARBA" id="ARBA00022989"/>
    </source>
</evidence>
<keyword evidence="11 14" id="KW-0413">Isomerase</keyword>
<evidence type="ECO:0000313" key="14">
    <source>
        <dbReference type="EMBL" id="EAT10702.1"/>
    </source>
</evidence>
<accession>Q1MXL1</accession>
<dbReference type="GO" id="GO:0003755">
    <property type="term" value="F:peptidyl-prolyl cis-trans isomerase activity"/>
    <property type="evidence" value="ECO:0007669"/>
    <property type="project" value="UniProtKB-KW"/>
</dbReference>
<keyword evidence="15" id="KW-1185">Reference proteome</keyword>
<dbReference type="PANTHER" id="PTHR47529:SF1">
    <property type="entry name" value="PERIPLASMIC CHAPERONE PPID"/>
    <property type="match status" value="1"/>
</dbReference>
<evidence type="ECO:0000256" key="11">
    <source>
        <dbReference type="PROSITE-ProRule" id="PRU00278"/>
    </source>
</evidence>
<evidence type="ECO:0000256" key="9">
    <source>
        <dbReference type="ARBA" id="ARBA00040743"/>
    </source>
</evidence>
<feature type="domain" description="PpiC" evidence="13">
    <location>
        <begin position="266"/>
        <end position="361"/>
    </location>
</feature>
<dbReference type="SUPFAM" id="SSF109998">
    <property type="entry name" value="Triger factor/SurA peptide-binding domain-like"/>
    <property type="match status" value="1"/>
</dbReference>
<keyword evidence="3" id="KW-0997">Cell inner membrane</keyword>
<dbReference type="InterPro" id="IPR046357">
    <property type="entry name" value="PPIase_dom_sf"/>
</dbReference>
<evidence type="ECO:0000259" key="13">
    <source>
        <dbReference type="PROSITE" id="PS50198"/>
    </source>
</evidence>
<evidence type="ECO:0000256" key="2">
    <source>
        <dbReference type="ARBA" id="ARBA00022475"/>
    </source>
</evidence>
<evidence type="ECO:0000256" key="6">
    <source>
        <dbReference type="ARBA" id="ARBA00023136"/>
    </source>
</evidence>
<evidence type="ECO:0000256" key="8">
    <source>
        <dbReference type="ARBA" id="ARBA00038408"/>
    </source>
</evidence>
<keyword evidence="6 12" id="KW-0472">Membrane</keyword>
<name>Q1MXL1_9GAMM</name>
<feature type="transmembrane region" description="Helical" evidence="12">
    <location>
        <begin position="12"/>
        <end position="30"/>
    </location>
</feature>
<evidence type="ECO:0000256" key="1">
    <source>
        <dbReference type="ARBA" id="ARBA00004382"/>
    </source>
</evidence>
<dbReference type="RefSeq" id="WP_007016851.1">
    <property type="nucleotide sequence ID" value="NZ_AAQH01000039.1"/>
</dbReference>
<protein>
    <recommendedName>
        <fullName evidence="9">Periplasmic chaperone PpiD</fullName>
    </recommendedName>
    <alternativeName>
        <fullName evidence="10">Periplasmic folding chaperone</fullName>
    </alternativeName>
</protein>
<reference evidence="14 15" key="1">
    <citation type="submission" date="2006-03" db="EMBL/GenBank/DDBJ databases">
        <authorList>
            <person name="Pinhassi J."/>
            <person name="Pedros-Alio C."/>
            <person name="Ferriera S."/>
            <person name="Johnson J."/>
            <person name="Kravitz S."/>
            <person name="Halpern A."/>
            <person name="Remington K."/>
            <person name="Beeson K."/>
            <person name="Tran B."/>
            <person name="Rogers Y.-H."/>
            <person name="Friedman R."/>
            <person name="Venter J.C."/>
        </authorList>
    </citation>
    <scope>NUCLEOTIDE SEQUENCE [LARGE SCALE GENOMIC DNA]</scope>
    <source>
        <strain evidence="14 15">RED65</strain>
    </source>
</reference>
<keyword evidence="11" id="KW-0697">Rotamase</keyword>
<sequence length="608" mass="67532">MLQAIRDGSKGIAARIIVGLIILTFALFGIESIVALGGGEDAPAEVNGEEITLLEVQQAVNAQKTRLQRQFGENFDPAMFDENLLRQAAVRSLIDQELLAQAATESGVYISDQDIDRLIVQSPNFQVNGAFDAATYDLTIRSMGFTRMTYREAVRESIKTQQVQSAWQGTEFATDLEKEQLSLLENQIRSIKYKEYKSDNFKESVQLSDEDIQSFYEANDSRFMTTESVIVDYVIFDKEKLAEQVIVTEDEIQERYDAMLQESQENKEYRVAHIMLLSADDEARKTLSEAKSKLGQGESFESLAERYSEDDTSKYAGGDLGFASATIYEPEFADAVLSLEVGAVSDIVETRDGLHLIKLVDTRQPEIAAYDEMKDTIEQNLVNEQIEVRYIEMLESFKDAVFASNSLQTVAEDFNLVVQTSPEFTRNAGTGIAENPVIRDAAFSDVVLYESMVSDVIEIDAGSAVAVRLKEHNESKLKPLEVVKDQIVTTLTSQKAGELAKASAEADLDALEAGGDIEGWIAVEDITRNAEKVDSLILSQAFETPEGDSSLVAMRQGNHALLQVTKVVRDVPVIDLESSAQKIERTNAVNQYQAYFNSFKNDSDVETN</sequence>
<dbReference type="InterPro" id="IPR000297">
    <property type="entry name" value="PPIase_PpiC"/>
</dbReference>
<comment type="caution">
    <text evidence="14">The sequence shown here is derived from an EMBL/GenBank/DDBJ whole genome shotgun (WGS) entry which is preliminary data.</text>
</comment>
<dbReference type="OrthoDB" id="9812372at2"/>
<dbReference type="STRING" id="207949.RED65_04465"/>
<evidence type="ECO:0000256" key="12">
    <source>
        <dbReference type="SAM" id="Phobius"/>
    </source>
</evidence>
<dbReference type="PROSITE" id="PS50198">
    <property type="entry name" value="PPIC_PPIASE_2"/>
    <property type="match status" value="1"/>
</dbReference>
<proteinExistence type="inferred from homology"/>
<keyword evidence="2" id="KW-1003">Cell membrane</keyword>
<dbReference type="Proteomes" id="UP000004263">
    <property type="component" value="Unassembled WGS sequence"/>
</dbReference>
<evidence type="ECO:0000256" key="4">
    <source>
        <dbReference type="ARBA" id="ARBA00022692"/>
    </source>
</evidence>
<dbReference type="Pfam" id="PF00639">
    <property type="entry name" value="Rotamase"/>
    <property type="match status" value="1"/>
</dbReference>
<evidence type="ECO:0000256" key="7">
    <source>
        <dbReference type="ARBA" id="ARBA00023186"/>
    </source>
</evidence>
<evidence type="ECO:0000256" key="3">
    <source>
        <dbReference type="ARBA" id="ARBA00022519"/>
    </source>
</evidence>
<dbReference type="EMBL" id="AAQH01000039">
    <property type="protein sequence ID" value="EAT10702.1"/>
    <property type="molecule type" value="Genomic_DNA"/>
</dbReference>
<dbReference type="GO" id="GO:0005886">
    <property type="term" value="C:plasma membrane"/>
    <property type="evidence" value="ECO:0007669"/>
    <property type="project" value="UniProtKB-SubCell"/>
</dbReference>
<dbReference type="Pfam" id="PF13624">
    <property type="entry name" value="SurA_N_3"/>
    <property type="match status" value="1"/>
</dbReference>
<keyword evidence="4 12" id="KW-0812">Transmembrane</keyword>
<gene>
    <name evidence="14" type="ORF">RED65_04465</name>
</gene>